<comment type="cofactor">
    <cofactor evidence="1 7">
        <name>heme</name>
        <dbReference type="ChEBI" id="CHEBI:30413"/>
    </cofactor>
</comment>
<dbReference type="SUPFAM" id="SSF48264">
    <property type="entry name" value="Cytochrome P450"/>
    <property type="match status" value="1"/>
</dbReference>
<dbReference type="AlphaFoldDB" id="A0A9P3CYV1"/>
<reference evidence="10 11" key="1">
    <citation type="submission" date="2021-01" db="EMBL/GenBank/DDBJ databases">
        <title>Cercospora kikuchii MAFF 305040 whole genome shotgun sequence.</title>
        <authorList>
            <person name="Kashiwa T."/>
            <person name="Suzuki T."/>
        </authorList>
    </citation>
    <scope>NUCLEOTIDE SEQUENCE [LARGE SCALE GENOMIC DNA]</scope>
    <source>
        <strain evidence="10 11">MAFF 305040</strain>
    </source>
</reference>
<dbReference type="OrthoDB" id="3945418at2759"/>
<dbReference type="Pfam" id="PF00067">
    <property type="entry name" value="p450"/>
    <property type="match status" value="1"/>
</dbReference>
<dbReference type="InterPro" id="IPR002401">
    <property type="entry name" value="Cyt_P450_E_grp-I"/>
</dbReference>
<evidence type="ECO:0000256" key="5">
    <source>
        <dbReference type="ARBA" id="ARBA00023004"/>
    </source>
</evidence>
<comment type="similarity">
    <text evidence="2 8">Belongs to the cytochrome P450 family.</text>
</comment>
<keyword evidence="5 7" id="KW-0408">Iron</keyword>
<organism evidence="10 11">
    <name type="scientific">Cercospora kikuchii</name>
    <dbReference type="NCBI Taxonomy" id="84275"/>
    <lineage>
        <taxon>Eukaryota</taxon>
        <taxon>Fungi</taxon>
        <taxon>Dikarya</taxon>
        <taxon>Ascomycota</taxon>
        <taxon>Pezizomycotina</taxon>
        <taxon>Dothideomycetes</taxon>
        <taxon>Dothideomycetidae</taxon>
        <taxon>Mycosphaerellales</taxon>
        <taxon>Mycosphaerellaceae</taxon>
        <taxon>Cercospora</taxon>
    </lineage>
</organism>
<dbReference type="GO" id="GO:0016705">
    <property type="term" value="F:oxidoreductase activity, acting on paired donors, with incorporation or reduction of molecular oxygen"/>
    <property type="evidence" value="ECO:0007669"/>
    <property type="project" value="InterPro"/>
</dbReference>
<feature type="binding site" description="axial binding residue" evidence="7">
    <location>
        <position position="473"/>
    </location>
    <ligand>
        <name>heme</name>
        <dbReference type="ChEBI" id="CHEBI:30413"/>
    </ligand>
    <ligandPart>
        <name>Fe</name>
        <dbReference type="ChEBI" id="CHEBI:18248"/>
    </ligandPart>
</feature>
<evidence type="ECO:0008006" key="12">
    <source>
        <dbReference type="Google" id="ProtNLM"/>
    </source>
</evidence>
<keyword evidence="3 7" id="KW-0479">Metal-binding</keyword>
<dbReference type="Gene3D" id="1.10.630.10">
    <property type="entry name" value="Cytochrome P450"/>
    <property type="match status" value="1"/>
</dbReference>
<dbReference type="GeneID" id="68295877"/>
<evidence type="ECO:0000256" key="9">
    <source>
        <dbReference type="SAM" id="Phobius"/>
    </source>
</evidence>
<dbReference type="PANTHER" id="PTHR24305">
    <property type="entry name" value="CYTOCHROME P450"/>
    <property type="match status" value="1"/>
</dbReference>
<dbReference type="CDD" id="cd11062">
    <property type="entry name" value="CYP58-like"/>
    <property type="match status" value="1"/>
</dbReference>
<sequence>MQVQSTNVSSWTFTIGVAGSLAVWILLQTIYRLFLSPIAQVPGPTFAAISGLYELYFDLAKGGRLPWKIQELHDQYGPIVQIGPNEVHVADPQYASRHFNKRADKYALHRHRFGFPEAASETPESDLHKHRANALAPVFSRKAVVDMERLVQAQVSKVCQRLWELQHARKQNGESSFIDLRRLFLCMTTDSLTTFAFGFSFHLLDDRELAAPWREALDAALRNVQMLKHFPILRILIHQPVVSKYLIRAKPGLAVTRDIHSRNKQIARETIARYSASQASDEKITLAGQESKDALSSDSEVPRTVFEQLLSSDLPETEKSYERLWHEAASLMGAGTETVANMLSYTIIQLLSNPDSLSKLRQELEARIPDPSLATFPTWTELEQFPYLSAVICEGLRMSTAVVHRLLRVLPAETEVCGYVLPKGTLVGMSMPILHYDETVWPEPYKWMLERFLGPEGKTKKDLYSFSKGPRACIGIHFAYAQLYLALAAVVRQFRLELYETTVRDVEPYYDGVVALTGRDSKGARVVVL</sequence>
<accession>A0A9P3CYV1</accession>
<evidence type="ECO:0000256" key="7">
    <source>
        <dbReference type="PIRSR" id="PIRSR602401-1"/>
    </source>
</evidence>
<evidence type="ECO:0000256" key="3">
    <source>
        <dbReference type="ARBA" id="ARBA00022723"/>
    </source>
</evidence>
<keyword evidence="7 8" id="KW-0349">Heme</keyword>
<dbReference type="GO" id="GO:0020037">
    <property type="term" value="F:heme binding"/>
    <property type="evidence" value="ECO:0007669"/>
    <property type="project" value="InterPro"/>
</dbReference>
<dbReference type="PRINTS" id="PR00385">
    <property type="entry name" value="P450"/>
</dbReference>
<keyword evidence="4 8" id="KW-0560">Oxidoreductase</keyword>
<dbReference type="PRINTS" id="PR00463">
    <property type="entry name" value="EP450I"/>
</dbReference>
<dbReference type="InterPro" id="IPR036396">
    <property type="entry name" value="Cyt_P450_sf"/>
</dbReference>
<keyword evidence="6 8" id="KW-0503">Monooxygenase</keyword>
<name>A0A9P3CYV1_9PEZI</name>
<dbReference type="EMBL" id="BOLY01000007">
    <property type="protein sequence ID" value="GIZ47203.1"/>
    <property type="molecule type" value="Genomic_DNA"/>
</dbReference>
<keyword evidence="11" id="KW-1185">Reference proteome</keyword>
<evidence type="ECO:0000256" key="4">
    <source>
        <dbReference type="ARBA" id="ARBA00023002"/>
    </source>
</evidence>
<dbReference type="GO" id="GO:0005506">
    <property type="term" value="F:iron ion binding"/>
    <property type="evidence" value="ECO:0007669"/>
    <property type="project" value="InterPro"/>
</dbReference>
<dbReference type="PROSITE" id="PS00086">
    <property type="entry name" value="CYTOCHROME_P450"/>
    <property type="match status" value="1"/>
</dbReference>
<dbReference type="RefSeq" id="XP_044661690.1">
    <property type="nucleotide sequence ID" value="XM_044805755.1"/>
</dbReference>
<evidence type="ECO:0000256" key="1">
    <source>
        <dbReference type="ARBA" id="ARBA00001971"/>
    </source>
</evidence>
<feature type="transmembrane region" description="Helical" evidence="9">
    <location>
        <begin position="12"/>
        <end position="34"/>
    </location>
</feature>
<protein>
    <recommendedName>
        <fullName evidence="12">Trichodiene oxygenase</fullName>
    </recommendedName>
</protein>
<dbReference type="InterPro" id="IPR017972">
    <property type="entry name" value="Cyt_P450_CS"/>
</dbReference>
<keyword evidence="9" id="KW-1133">Transmembrane helix</keyword>
<dbReference type="InterPro" id="IPR050121">
    <property type="entry name" value="Cytochrome_P450_monoxygenase"/>
</dbReference>
<dbReference type="PANTHER" id="PTHR24305:SF157">
    <property type="entry name" value="N-ACETYLTRYPTOPHAN 6-HYDROXYLASE IVOC-RELATED"/>
    <property type="match status" value="1"/>
</dbReference>
<gene>
    <name evidence="10" type="ORF">CKM354_001030200</name>
</gene>
<dbReference type="Proteomes" id="UP000825890">
    <property type="component" value="Unassembled WGS sequence"/>
</dbReference>
<dbReference type="InterPro" id="IPR001128">
    <property type="entry name" value="Cyt_P450"/>
</dbReference>
<evidence type="ECO:0000313" key="10">
    <source>
        <dbReference type="EMBL" id="GIZ47203.1"/>
    </source>
</evidence>
<proteinExistence type="inferred from homology"/>
<keyword evidence="9" id="KW-0472">Membrane</keyword>
<evidence type="ECO:0000256" key="2">
    <source>
        <dbReference type="ARBA" id="ARBA00010617"/>
    </source>
</evidence>
<comment type="caution">
    <text evidence="10">The sequence shown here is derived from an EMBL/GenBank/DDBJ whole genome shotgun (WGS) entry which is preliminary data.</text>
</comment>
<evidence type="ECO:0000256" key="6">
    <source>
        <dbReference type="ARBA" id="ARBA00023033"/>
    </source>
</evidence>
<dbReference type="GO" id="GO:0004497">
    <property type="term" value="F:monooxygenase activity"/>
    <property type="evidence" value="ECO:0007669"/>
    <property type="project" value="UniProtKB-KW"/>
</dbReference>
<evidence type="ECO:0000313" key="11">
    <source>
        <dbReference type="Proteomes" id="UP000825890"/>
    </source>
</evidence>
<keyword evidence="9" id="KW-0812">Transmembrane</keyword>
<evidence type="ECO:0000256" key="8">
    <source>
        <dbReference type="RuleBase" id="RU000461"/>
    </source>
</evidence>